<comment type="caution">
    <text evidence="1">The sequence shown here is derived from an EMBL/GenBank/DDBJ whole genome shotgun (WGS) entry which is preliminary data.</text>
</comment>
<dbReference type="EMBL" id="NHYD01003308">
    <property type="protein sequence ID" value="PPQ80780.1"/>
    <property type="molecule type" value="Genomic_DNA"/>
</dbReference>
<dbReference type="InParanoid" id="A0A409WQL5"/>
<keyword evidence="2" id="KW-1185">Reference proteome</keyword>
<protein>
    <recommendedName>
        <fullName evidence="3">F-box domain-containing protein</fullName>
    </recommendedName>
</protein>
<accession>A0A409WQL5</accession>
<sequence length="351" mass="40758">MLALSPELCGRIVELSADRRRDLLSLCVTCKAFQREAEIRIYTDVNLSEPAQALIACNALTSNERLAQYVRNFCFNQEYPPRRSQDTNLGRDFWKTIQLALIAVCNLENLLISDASYQNSWILDSPDIKFKLREVKLRFTWDEPIVRFLQTQTSLRNLHFYYLDEVTHHVQPQNLPELRVFDGSLTIGMQLVQSSITHIQLVVDCEAAPSLTLFPLFGSLRKTLRGFSLLDIPDEISLPTLDIISRFLPDLRHLGLFPYPLAGRQEFLQYLMRMHYLEIIELDVGRWVERPTSSSAQRALASEIRTFCPTIKMIVFWISNTRYTWTHNTNQWESVAHARQYPQLSNTWCLA</sequence>
<evidence type="ECO:0000313" key="2">
    <source>
        <dbReference type="Proteomes" id="UP000283269"/>
    </source>
</evidence>
<organism evidence="1 2">
    <name type="scientific">Psilocybe cyanescens</name>
    <dbReference type="NCBI Taxonomy" id="93625"/>
    <lineage>
        <taxon>Eukaryota</taxon>
        <taxon>Fungi</taxon>
        <taxon>Dikarya</taxon>
        <taxon>Basidiomycota</taxon>
        <taxon>Agaricomycotina</taxon>
        <taxon>Agaricomycetes</taxon>
        <taxon>Agaricomycetidae</taxon>
        <taxon>Agaricales</taxon>
        <taxon>Agaricineae</taxon>
        <taxon>Strophariaceae</taxon>
        <taxon>Psilocybe</taxon>
    </lineage>
</organism>
<evidence type="ECO:0008006" key="3">
    <source>
        <dbReference type="Google" id="ProtNLM"/>
    </source>
</evidence>
<dbReference type="Proteomes" id="UP000283269">
    <property type="component" value="Unassembled WGS sequence"/>
</dbReference>
<dbReference type="AlphaFoldDB" id="A0A409WQL5"/>
<proteinExistence type="predicted"/>
<gene>
    <name evidence="1" type="ORF">CVT25_001917</name>
</gene>
<dbReference type="OrthoDB" id="3250756at2759"/>
<evidence type="ECO:0000313" key="1">
    <source>
        <dbReference type="EMBL" id="PPQ80780.1"/>
    </source>
</evidence>
<reference evidence="1 2" key="1">
    <citation type="journal article" date="2018" name="Evol. Lett.">
        <title>Horizontal gene cluster transfer increased hallucinogenic mushroom diversity.</title>
        <authorList>
            <person name="Reynolds H.T."/>
            <person name="Vijayakumar V."/>
            <person name="Gluck-Thaler E."/>
            <person name="Korotkin H.B."/>
            <person name="Matheny P.B."/>
            <person name="Slot J.C."/>
        </authorList>
    </citation>
    <scope>NUCLEOTIDE SEQUENCE [LARGE SCALE GENOMIC DNA]</scope>
    <source>
        <strain evidence="1 2">2631</strain>
    </source>
</reference>
<name>A0A409WQL5_PSICY</name>